<organism evidence="4 5">
    <name type="scientific">Marasmius crinis-equi</name>
    <dbReference type="NCBI Taxonomy" id="585013"/>
    <lineage>
        <taxon>Eukaryota</taxon>
        <taxon>Fungi</taxon>
        <taxon>Dikarya</taxon>
        <taxon>Basidiomycota</taxon>
        <taxon>Agaricomycotina</taxon>
        <taxon>Agaricomycetes</taxon>
        <taxon>Agaricomycetidae</taxon>
        <taxon>Agaricales</taxon>
        <taxon>Marasmiineae</taxon>
        <taxon>Marasmiaceae</taxon>
        <taxon>Marasmius</taxon>
    </lineage>
</organism>
<dbReference type="Proteomes" id="UP001465976">
    <property type="component" value="Unassembled WGS sequence"/>
</dbReference>
<dbReference type="PANTHER" id="PTHR39596">
    <property type="match status" value="1"/>
</dbReference>
<accession>A0ABR3FA62</accession>
<feature type="region of interest" description="Disordered" evidence="2">
    <location>
        <begin position="712"/>
        <end position="750"/>
    </location>
</feature>
<feature type="compositionally biased region" description="Polar residues" evidence="2">
    <location>
        <begin position="728"/>
        <end position="738"/>
    </location>
</feature>
<evidence type="ECO:0000313" key="5">
    <source>
        <dbReference type="Proteomes" id="UP001465976"/>
    </source>
</evidence>
<feature type="domain" description="Heterokaryon incompatibility" evidence="3">
    <location>
        <begin position="184"/>
        <end position="274"/>
    </location>
</feature>
<dbReference type="Pfam" id="PF06985">
    <property type="entry name" value="HET"/>
    <property type="match status" value="1"/>
</dbReference>
<sequence>EQDEFLDPYFQLSLVATARFLTHVASLLYPNDFKQVSWTLPCMMLDEDRLANARDINGDMDVLGIEMLEAGWCPRQVAIAEHCSFETYYYCSQLRLPSGRGPEEEELFHRKCTQLQCLTLQVDEETYQTKHVWSGCDCTWFSFETDALGTILREGRIPIVAFDTDAEQLILSSAEVFSNATTPYIALSHVWSDGLGNPHANALPLCQLRRIAALVQGLLPAPQPSTAAQSKPWFWMDTLCCPVKDRAARSLAIQRMRQTYQRASSVLVLAADLQAIAAADLPVADCVYLTGLSFWTSRLWTLQEGALAKSVDVLFKDRTFTLDEAWGADLSASDPCGLSRMNSVDFNYILCLIRGDRTATTSTTSMQPATFSLRFASMALARRATSVKEDEALCLGSLLEADMRQITGVARKQDRMKALWASLPCIPREILFLRERPMEEVGFRWAPRTFLGISDAGNESSVTLGTEGTAWATPEGLRTEAWGLEVVGLPSRREGNSGVLRVQDRKTGEVYSVFKLGPVLRGEKREVIERGFGVPEGEFGRVMLLLEGGEVRSRRMHCVMVFVWKEEEEVIYARRGDLADIMMKDVNVPDPWEGDESEEDMISSEMKIEVTESLLVHQMVDYQPRYPQPFTLAEAILFDVSTITEEISRLQNSLQHLRQTQELLQEAIESDSGEGDAEVKAAFDENQQVIPAQEERITILKLALTEKGIVVGKHYDPPPPTSAVKEGNVQSTAQSTDSNRGEDDGDGIHL</sequence>
<keyword evidence="1" id="KW-0175">Coiled coil</keyword>
<proteinExistence type="predicted"/>
<dbReference type="PANTHER" id="PTHR39596:SF2">
    <property type="entry name" value="HET DOMAIN PROTEIN (AFU_ORTHOLOGUE AFUA_1G17550)-RELATED"/>
    <property type="match status" value="1"/>
</dbReference>
<reference evidence="4 5" key="1">
    <citation type="submission" date="2024-02" db="EMBL/GenBank/DDBJ databases">
        <title>A draft genome for the cacao thread blight pathogen Marasmius crinis-equi.</title>
        <authorList>
            <person name="Cohen S.P."/>
            <person name="Baruah I.K."/>
            <person name="Amoako-Attah I."/>
            <person name="Bukari Y."/>
            <person name="Meinhardt L.W."/>
            <person name="Bailey B.A."/>
        </authorList>
    </citation>
    <scope>NUCLEOTIDE SEQUENCE [LARGE SCALE GENOMIC DNA]</scope>
    <source>
        <strain evidence="4 5">GH-76</strain>
    </source>
</reference>
<evidence type="ECO:0000313" key="4">
    <source>
        <dbReference type="EMBL" id="KAL0572045.1"/>
    </source>
</evidence>
<keyword evidence="5" id="KW-1185">Reference proteome</keyword>
<protein>
    <recommendedName>
        <fullName evidence="3">Heterokaryon incompatibility domain-containing protein</fullName>
    </recommendedName>
</protein>
<evidence type="ECO:0000256" key="2">
    <source>
        <dbReference type="SAM" id="MobiDB-lite"/>
    </source>
</evidence>
<evidence type="ECO:0000256" key="1">
    <source>
        <dbReference type="SAM" id="Coils"/>
    </source>
</evidence>
<gene>
    <name evidence="4" type="ORF">V5O48_009923</name>
</gene>
<name>A0ABR3FA62_9AGAR</name>
<feature type="coiled-coil region" evidence="1">
    <location>
        <begin position="640"/>
        <end position="667"/>
    </location>
</feature>
<dbReference type="InterPro" id="IPR010730">
    <property type="entry name" value="HET"/>
</dbReference>
<evidence type="ECO:0000259" key="3">
    <source>
        <dbReference type="Pfam" id="PF06985"/>
    </source>
</evidence>
<feature type="non-terminal residue" evidence="4">
    <location>
        <position position="1"/>
    </location>
</feature>
<dbReference type="EMBL" id="JBAHYK010000679">
    <property type="protein sequence ID" value="KAL0572045.1"/>
    <property type="molecule type" value="Genomic_DNA"/>
</dbReference>
<comment type="caution">
    <text evidence="4">The sequence shown here is derived from an EMBL/GenBank/DDBJ whole genome shotgun (WGS) entry which is preliminary data.</text>
</comment>
<feature type="compositionally biased region" description="Basic and acidic residues" evidence="2">
    <location>
        <begin position="739"/>
        <end position="750"/>
    </location>
</feature>